<evidence type="ECO:0000313" key="2">
    <source>
        <dbReference type="EMBL" id="CAH8392373.1"/>
    </source>
</evidence>
<sequence length="213" mass="22804">MSKNDSEILSESIAGFDTETVDLTLKNMDDGLEVESEASNWTGQENRRGPDAKNSPEIVETISSRRVKNVTTTWGTVVVSCGVGGGAPRNQITHSSESAEIRCGCSERMRCCRRVSLHIDVSVKILDREQATDLETDLGEVVLRTGGGETVVKAAGETTVGDGEDTDSDVEDDDRAKREQIGASVGVDDPKPAARGLAGVEKVCLRCCFGNRV</sequence>
<protein>
    <submittedName>
        <fullName evidence="2">Uncharacterized protein</fullName>
    </submittedName>
</protein>
<proteinExistence type="predicted"/>
<name>A0ABC8M7U8_ERUVS</name>
<evidence type="ECO:0000256" key="1">
    <source>
        <dbReference type="SAM" id="MobiDB-lite"/>
    </source>
</evidence>
<gene>
    <name evidence="2" type="ORF">ERUC_LOCUS44856</name>
</gene>
<feature type="region of interest" description="Disordered" evidence="1">
    <location>
        <begin position="34"/>
        <end position="55"/>
    </location>
</feature>
<comment type="caution">
    <text evidence="2">The sequence shown here is derived from an EMBL/GenBank/DDBJ whole genome shotgun (WGS) entry which is preliminary data.</text>
</comment>
<dbReference type="EMBL" id="CAKOAT010995557">
    <property type="protein sequence ID" value="CAH8392373.1"/>
    <property type="molecule type" value="Genomic_DNA"/>
</dbReference>
<feature type="region of interest" description="Disordered" evidence="1">
    <location>
        <begin position="156"/>
        <end position="192"/>
    </location>
</feature>
<dbReference type="Proteomes" id="UP001642260">
    <property type="component" value="Unassembled WGS sequence"/>
</dbReference>
<evidence type="ECO:0000313" key="3">
    <source>
        <dbReference type="Proteomes" id="UP001642260"/>
    </source>
</evidence>
<keyword evidence="3" id="KW-1185">Reference proteome</keyword>
<dbReference type="AlphaFoldDB" id="A0ABC8M7U8"/>
<organism evidence="2 3">
    <name type="scientific">Eruca vesicaria subsp. sativa</name>
    <name type="common">Garden rocket</name>
    <name type="synonym">Eruca sativa</name>
    <dbReference type="NCBI Taxonomy" id="29727"/>
    <lineage>
        <taxon>Eukaryota</taxon>
        <taxon>Viridiplantae</taxon>
        <taxon>Streptophyta</taxon>
        <taxon>Embryophyta</taxon>
        <taxon>Tracheophyta</taxon>
        <taxon>Spermatophyta</taxon>
        <taxon>Magnoliopsida</taxon>
        <taxon>eudicotyledons</taxon>
        <taxon>Gunneridae</taxon>
        <taxon>Pentapetalae</taxon>
        <taxon>rosids</taxon>
        <taxon>malvids</taxon>
        <taxon>Brassicales</taxon>
        <taxon>Brassicaceae</taxon>
        <taxon>Brassiceae</taxon>
        <taxon>Eruca</taxon>
    </lineage>
</organism>
<reference evidence="2 3" key="1">
    <citation type="submission" date="2022-03" db="EMBL/GenBank/DDBJ databases">
        <authorList>
            <person name="Macdonald S."/>
            <person name="Ahmed S."/>
            <person name="Newling K."/>
        </authorList>
    </citation>
    <scope>NUCLEOTIDE SEQUENCE [LARGE SCALE GENOMIC DNA]</scope>
</reference>
<feature type="compositionally biased region" description="Acidic residues" evidence="1">
    <location>
        <begin position="162"/>
        <end position="173"/>
    </location>
</feature>
<accession>A0ABC8M7U8</accession>